<gene>
    <name evidence="1" type="ORF">SDC9_71315</name>
</gene>
<accession>A0A644Y944</accession>
<dbReference type="PANTHER" id="PTHR36455">
    <property type="match status" value="1"/>
</dbReference>
<organism evidence="1">
    <name type="scientific">bioreactor metagenome</name>
    <dbReference type="NCBI Taxonomy" id="1076179"/>
    <lineage>
        <taxon>unclassified sequences</taxon>
        <taxon>metagenomes</taxon>
        <taxon>ecological metagenomes</taxon>
    </lineage>
</organism>
<sequence>MFSLNDSMRYYLCPGATDMRKSFYSLSGVVKDNMKQDIRSGDVYIFINRKKDTIKLLNAERGGLVLYIKKLEQGTFLLPNYDNESNSFPMEWKDLVMMVEGIKEDVFSRRKRLKILSSF</sequence>
<dbReference type="EMBL" id="VSSQ01004350">
    <property type="protein sequence ID" value="MPM24829.1"/>
    <property type="molecule type" value="Genomic_DNA"/>
</dbReference>
<proteinExistence type="predicted"/>
<dbReference type="InterPro" id="IPR008878">
    <property type="entry name" value="Transposase_IS66_Orf2"/>
</dbReference>
<dbReference type="Pfam" id="PF05717">
    <property type="entry name" value="TnpB_IS66"/>
    <property type="match status" value="1"/>
</dbReference>
<dbReference type="AlphaFoldDB" id="A0A644Y944"/>
<protein>
    <submittedName>
        <fullName evidence="1">Uncharacterized protein</fullName>
    </submittedName>
</protein>
<reference evidence="1" key="1">
    <citation type="submission" date="2019-08" db="EMBL/GenBank/DDBJ databases">
        <authorList>
            <person name="Kucharzyk K."/>
            <person name="Murdoch R.W."/>
            <person name="Higgins S."/>
            <person name="Loffler F."/>
        </authorList>
    </citation>
    <scope>NUCLEOTIDE SEQUENCE</scope>
</reference>
<name>A0A644Y944_9ZZZZ</name>
<dbReference type="PANTHER" id="PTHR36455:SF1">
    <property type="entry name" value="BLR8292 PROTEIN"/>
    <property type="match status" value="1"/>
</dbReference>
<comment type="caution">
    <text evidence="1">The sequence shown here is derived from an EMBL/GenBank/DDBJ whole genome shotgun (WGS) entry which is preliminary data.</text>
</comment>
<dbReference type="NCBIfam" id="NF033819">
    <property type="entry name" value="IS66_TnpB"/>
    <property type="match status" value="1"/>
</dbReference>
<evidence type="ECO:0000313" key="1">
    <source>
        <dbReference type="EMBL" id="MPM24829.1"/>
    </source>
</evidence>